<dbReference type="EMBL" id="QJSU01000005">
    <property type="protein sequence ID" value="PYE38859.1"/>
    <property type="molecule type" value="Genomic_DNA"/>
</dbReference>
<dbReference type="Proteomes" id="UP000247746">
    <property type="component" value="Unassembled WGS sequence"/>
</dbReference>
<name>A0A2V4UJ27_9GAMM</name>
<evidence type="ECO:0000256" key="1">
    <source>
        <dbReference type="SAM" id="Phobius"/>
    </source>
</evidence>
<feature type="transmembrane region" description="Helical" evidence="1">
    <location>
        <begin position="81"/>
        <end position="103"/>
    </location>
</feature>
<dbReference type="RefSeq" id="WP_110923117.1">
    <property type="nucleotide sequence ID" value="NZ_QJSU01000005.1"/>
</dbReference>
<sequence>MNEIDKNSNEKTFKKNAKWWVKFFILFTFPAWLPFIMMYVGCSISSGVSSDTTKFVLFSGMAFALYSYYQIFYDEKIKGTGSIIGVIILMIVYTLAAVIIGFMSGWGGALAAGCH</sequence>
<accession>A0A2V4UJ27</accession>
<gene>
    <name evidence="2" type="ORF">DFP82_10512</name>
</gene>
<evidence type="ECO:0000313" key="3">
    <source>
        <dbReference type="Proteomes" id="UP000247746"/>
    </source>
</evidence>
<proteinExistence type="predicted"/>
<keyword evidence="1" id="KW-0472">Membrane</keyword>
<evidence type="ECO:0000313" key="2">
    <source>
        <dbReference type="EMBL" id="PYE38859.1"/>
    </source>
</evidence>
<protein>
    <submittedName>
        <fullName evidence="2">Uncharacterized protein</fullName>
    </submittedName>
</protein>
<comment type="caution">
    <text evidence="2">The sequence shown here is derived from an EMBL/GenBank/DDBJ whole genome shotgun (WGS) entry which is preliminary data.</text>
</comment>
<keyword evidence="1" id="KW-1133">Transmembrane helix</keyword>
<keyword evidence="1" id="KW-0812">Transmembrane</keyword>
<keyword evidence="3" id="KW-1185">Reference proteome</keyword>
<reference evidence="2 3" key="1">
    <citation type="submission" date="2018-06" db="EMBL/GenBank/DDBJ databases">
        <title>Genomic Encyclopedia of Type Strains, Phase III (KMG-III): the genomes of soil and plant-associated and newly described type strains.</title>
        <authorList>
            <person name="Whitman W."/>
        </authorList>
    </citation>
    <scope>NUCLEOTIDE SEQUENCE [LARGE SCALE GENOMIC DNA]</scope>
    <source>
        <strain evidence="2 3">CECT 5889</strain>
    </source>
</reference>
<organism evidence="2 3">
    <name type="scientific">Psychrobacter fozii</name>
    <dbReference type="NCBI Taxonomy" id="198480"/>
    <lineage>
        <taxon>Bacteria</taxon>
        <taxon>Pseudomonadati</taxon>
        <taxon>Pseudomonadota</taxon>
        <taxon>Gammaproteobacteria</taxon>
        <taxon>Moraxellales</taxon>
        <taxon>Moraxellaceae</taxon>
        <taxon>Psychrobacter</taxon>
    </lineage>
</organism>
<feature type="transmembrane region" description="Helical" evidence="1">
    <location>
        <begin position="20"/>
        <end position="40"/>
    </location>
</feature>
<feature type="transmembrane region" description="Helical" evidence="1">
    <location>
        <begin position="52"/>
        <end position="69"/>
    </location>
</feature>
<dbReference type="AlphaFoldDB" id="A0A2V4UJ27"/>